<name>A0A2U2MWA5_9GAMM</name>
<dbReference type="PANTHER" id="PTHR11070:SF2">
    <property type="entry name" value="ATP-DEPENDENT DNA HELICASE SRS2"/>
    <property type="match status" value="1"/>
</dbReference>
<dbReference type="SUPFAM" id="SSF52540">
    <property type="entry name" value="P-loop containing nucleoside triphosphate hydrolases"/>
    <property type="match status" value="1"/>
</dbReference>
<dbReference type="GO" id="GO:0005524">
    <property type="term" value="F:ATP binding"/>
    <property type="evidence" value="ECO:0007669"/>
    <property type="project" value="InterPro"/>
</dbReference>
<protein>
    <recommendedName>
        <fullName evidence="1">DNA 3'-5' helicase II</fullName>
    </recommendedName>
</protein>
<dbReference type="Gene3D" id="3.40.50.300">
    <property type="entry name" value="P-loop containing nucleotide triphosphate hydrolases"/>
    <property type="match status" value="1"/>
</dbReference>
<dbReference type="OrthoDB" id="7211215at2"/>
<dbReference type="GO" id="GO:0043138">
    <property type="term" value="F:3'-5' DNA helicase activity"/>
    <property type="evidence" value="ECO:0007669"/>
    <property type="project" value="TreeGrafter"/>
</dbReference>
<dbReference type="GO" id="GO:0000725">
    <property type="term" value="P:recombinational repair"/>
    <property type="evidence" value="ECO:0007669"/>
    <property type="project" value="TreeGrafter"/>
</dbReference>
<comment type="caution">
    <text evidence="2">The sequence shown here is derived from an EMBL/GenBank/DDBJ whole genome shotgun (WGS) entry which is preliminary data.</text>
</comment>
<dbReference type="EMBL" id="QFFI01000048">
    <property type="protein sequence ID" value="PWG61124.1"/>
    <property type="molecule type" value="Genomic_DNA"/>
</dbReference>
<keyword evidence="3" id="KW-1185">Reference proteome</keyword>
<dbReference type="RefSeq" id="WP_109680211.1">
    <property type="nucleotide sequence ID" value="NZ_CP086615.1"/>
</dbReference>
<dbReference type="AlphaFoldDB" id="A0A2U2MWA5"/>
<dbReference type="GO" id="GO:0003677">
    <property type="term" value="F:DNA binding"/>
    <property type="evidence" value="ECO:0007669"/>
    <property type="project" value="InterPro"/>
</dbReference>
<sequence length="228" mass="25181">MTAIDLLAIRRGHVSAPAGYGKTQLIADSLAGHDASRPVLVLTHTNGAVAALRKRLSVHAVSSDAFTLRTLDGWALRLLSAYPSRAEIDIRHLDVTRPRQDYPEIQRRARDLVVSGHINEVLRASYSHVIVDEYQDCSLDQHAMIVGCADVLPTVVLGDPMQSVFGFAGRRVDWNDLPDVFPEHHELDTPWRWINAGAPDLGRWLAEARRALVNGDAVHLNELPEGVV</sequence>
<reference evidence="2 3" key="1">
    <citation type="submission" date="2018-05" db="EMBL/GenBank/DDBJ databases">
        <title>Spiribacter halobius sp. nov., a moderately halophilic bacterium isolated from marine solar saltern.</title>
        <authorList>
            <person name="Zheng W.-S."/>
            <person name="Lu D.-C."/>
            <person name="Du Z.-J."/>
        </authorList>
    </citation>
    <scope>NUCLEOTIDE SEQUENCE [LARGE SCALE GENOMIC DNA]</scope>
    <source>
        <strain evidence="2 3">E85</strain>
    </source>
</reference>
<organism evidence="2 3">
    <name type="scientific">Sediminicurvatus halobius</name>
    <dbReference type="NCBI Taxonomy" id="2182432"/>
    <lineage>
        <taxon>Bacteria</taxon>
        <taxon>Pseudomonadati</taxon>
        <taxon>Pseudomonadota</taxon>
        <taxon>Gammaproteobacteria</taxon>
        <taxon>Chromatiales</taxon>
        <taxon>Ectothiorhodospiraceae</taxon>
        <taxon>Sediminicurvatus</taxon>
    </lineage>
</organism>
<proteinExistence type="predicted"/>
<dbReference type="PANTHER" id="PTHR11070">
    <property type="entry name" value="UVRD / RECB / PCRA DNA HELICASE FAMILY MEMBER"/>
    <property type="match status" value="1"/>
</dbReference>
<evidence type="ECO:0000256" key="1">
    <source>
        <dbReference type="ARBA" id="ARBA00034923"/>
    </source>
</evidence>
<gene>
    <name evidence="2" type="ORF">DEM34_17985</name>
</gene>
<accession>A0A2U2MWA5</accession>
<evidence type="ECO:0000313" key="2">
    <source>
        <dbReference type="EMBL" id="PWG61124.1"/>
    </source>
</evidence>
<dbReference type="Proteomes" id="UP000245474">
    <property type="component" value="Unassembled WGS sequence"/>
</dbReference>
<dbReference type="InterPro" id="IPR000212">
    <property type="entry name" value="DNA_helicase_UvrD/REP"/>
</dbReference>
<evidence type="ECO:0000313" key="3">
    <source>
        <dbReference type="Proteomes" id="UP000245474"/>
    </source>
</evidence>
<dbReference type="Pfam" id="PF13245">
    <property type="entry name" value="AAA_19"/>
    <property type="match status" value="1"/>
</dbReference>
<dbReference type="InterPro" id="IPR027417">
    <property type="entry name" value="P-loop_NTPase"/>
</dbReference>